<evidence type="ECO:0000256" key="2">
    <source>
        <dbReference type="ARBA" id="ARBA00022692"/>
    </source>
</evidence>
<dbReference type="EMBL" id="AOIV01000038">
    <property type="protein sequence ID" value="ELZ28019.1"/>
    <property type="molecule type" value="Genomic_DNA"/>
</dbReference>
<comment type="caution">
    <text evidence="6">The sequence shown here is derived from an EMBL/GenBank/DDBJ whole genome shotgun (WGS) entry which is preliminary data.</text>
</comment>
<protein>
    <submittedName>
        <fullName evidence="6">Sodium symporter transmembrane protein</fullName>
    </submittedName>
</protein>
<dbReference type="Pfam" id="PF00939">
    <property type="entry name" value="Na_sulph_symp"/>
    <property type="match status" value="1"/>
</dbReference>
<keyword evidence="2 5" id="KW-0812">Transmembrane</keyword>
<feature type="transmembrane region" description="Helical" evidence="5">
    <location>
        <begin position="339"/>
        <end position="356"/>
    </location>
</feature>
<dbReference type="PATRIC" id="fig|1227487.5.peg.3170"/>
<keyword evidence="7" id="KW-1185">Reference proteome</keyword>
<feature type="transmembrane region" description="Helical" evidence="5">
    <location>
        <begin position="402"/>
        <end position="425"/>
    </location>
</feature>
<keyword evidence="3 5" id="KW-1133">Transmembrane helix</keyword>
<sequence>MADISALAARLRTADASWLSVPAGVGLAGLVAAYAPIPSDTAAMLAITAFCVCLWVGTPVPPWLTGLVGIGLVGARFSTELALVGFGSAATWLVVLGILIGEATRHSGLSTLVERRVFGRMPAHARSDPTTAYRYLLGAFSVVALAFVVLVPSALVRVLILGPILVSAGECFSERRPRVGLFLGPLFVTFYGAAGVLTGSLGNIIVAGIVDSTTGVSLGWVEWLTWLAPVMSLARSAVVVAVAYVLYRPRDSGTVTVGASLADVDAADTVAGAVDGDEEAVNAGNARRMVAFLSVGVAIWATDAIHGLHPVYGALVVVVLVFLPRVGVVDVDAVADADFSVVFFLGAVFAIAEGLQRTDFTVFAADRILSVVPGGASLPVVLAAVAVATLALMFVMEGMAVASVLTPVFISFAEGAGVPILPVAMIESVVLLSYFFPYQSAVLVAIIGLGAVETRELVRTATICSLLTLFVLLPIQILVFAFFF</sequence>
<dbReference type="RefSeq" id="WP_008388526.1">
    <property type="nucleotide sequence ID" value="NZ_AOIV01000038.1"/>
</dbReference>
<dbReference type="GO" id="GO:0016020">
    <property type="term" value="C:membrane"/>
    <property type="evidence" value="ECO:0007669"/>
    <property type="project" value="UniProtKB-SubCell"/>
</dbReference>
<feature type="transmembrane region" description="Helical" evidence="5">
    <location>
        <begin position="226"/>
        <end position="247"/>
    </location>
</feature>
<evidence type="ECO:0000313" key="6">
    <source>
        <dbReference type="EMBL" id="ELZ28019.1"/>
    </source>
</evidence>
<proteinExistence type="predicted"/>
<gene>
    <name evidence="6" type="ORF">C474_15999</name>
</gene>
<organism evidence="6 7">
    <name type="scientific">Halogeometricum pallidum JCM 14848</name>
    <dbReference type="NCBI Taxonomy" id="1227487"/>
    <lineage>
        <taxon>Archaea</taxon>
        <taxon>Methanobacteriati</taxon>
        <taxon>Methanobacteriota</taxon>
        <taxon>Stenosarchaea group</taxon>
        <taxon>Halobacteria</taxon>
        <taxon>Halobacteriales</taxon>
        <taxon>Haloferacaceae</taxon>
        <taxon>Halogeometricum</taxon>
    </lineage>
</organism>
<dbReference type="AlphaFoldDB" id="M0D1L4"/>
<feature type="transmembrane region" description="Helical" evidence="5">
    <location>
        <begin position="464"/>
        <end position="483"/>
    </location>
</feature>
<feature type="transmembrane region" description="Helical" evidence="5">
    <location>
        <begin position="311"/>
        <end position="327"/>
    </location>
</feature>
<dbReference type="InParanoid" id="M0D1L4"/>
<dbReference type="Proteomes" id="UP000011513">
    <property type="component" value="Unassembled WGS sequence"/>
</dbReference>
<evidence type="ECO:0000256" key="5">
    <source>
        <dbReference type="SAM" id="Phobius"/>
    </source>
</evidence>
<dbReference type="eggNOG" id="arCOG00237">
    <property type="taxonomic scope" value="Archaea"/>
</dbReference>
<dbReference type="OrthoDB" id="222194at2157"/>
<evidence type="ECO:0000313" key="7">
    <source>
        <dbReference type="Proteomes" id="UP000011513"/>
    </source>
</evidence>
<feature type="transmembrane region" description="Helical" evidence="5">
    <location>
        <begin position="43"/>
        <end position="74"/>
    </location>
</feature>
<evidence type="ECO:0000256" key="4">
    <source>
        <dbReference type="ARBA" id="ARBA00023136"/>
    </source>
</evidence>
<keyword evidence="4 5" id="KW-0472">Membrane</keyword>
<dbReference type="GO" id="GO:0022857">
    <property type="term" value="F:transmembrane transporter activity"/>
    <property type="evidence" value="ECO:0007669"/>
    <property type="project" value="InterPro"/>
</dbReference>
<feature type="transmembrane region" description="Helical" evidence="5">
    <location>
        <begin position="431"/>
        <end position="452"/>
    </location>
</feature>
<feature type="transmembrane region" description="Helical" evidence="5">
    <location>
        <begin position="81"/>
        <end position="100"/>
    </location>
</feature>
<comment type="subcellular location">
    <subcellularLocation>
        <location evidence="1">Membrane</location>
        <topology evidence="1">Multi-pass membrane protein</topology>
    </subcellularLocation>
</comment>
<name>M0D1L4_HALPD</name>
<dbReference type="InterPro" id="IPR001898">
    <property type="entry name" value="SLC13A/DASS"/>
</dbReference>
<feature type="transmembrane region" description="Helical" evidence="5">
    <location>
        <begin position="135"/>
        <end position="160"/>
    </location>
</feature>
<reference evidence="6 7" key="1">
    <citation type="journal article" date="2014" name="PLoS Genet.">
        <title>Phylogenetically driven sequencing of extremely halophilic archaea reveals strategies for static and dynamic osmo-response.</title>
        <authorList>
            <person name="Becker E.A."/>
            <person name="Seitzer P.M."/>
            <person name="Tritt A."/>
            <person name="Larsen D."/>
            <person name="Krusor M."/>
            <person name="Yao A.I."/>
            <person name="Wu D."/>
            <person name="Madern D."/>
            <person name="Eisen J.A."/>
            <person name="Darling A.E."/>
            <person name="Facciotti M.T."/>
        </authorList>
    </citation>
    <scope>NUCLEOTIDE SEQUENCE [LARGE SCALE GENOMIC DNA]</scope>
    <source>
        <strain evidence="6 7">JCM 14848</strain>
    </source>
</reference>
<evidence type="ECO:0000256" key="3">
    <source>
        <dbReference type="ARBA" id="ARBA00022989"/>
    </source>
</evidence>
<feature type="transmembrane region" description="Helical" evidence="5">
    <location>
        <begin position="181"/>
        <end position="206"/>
    </location>
</feature>
<feature type="transmembrane region" description="Helical" evidence="5">
    <location>
        <begin position="376"/>
        <end position="395"/>
    </location>
</feature>
<feature type="transmembrane region" description="Helical" evidence="5">
    <location>
        <begin position="16"/>
        <end position="37"/>
    </location>
</feature>
<accession>M0D1L4</accession>
<evidence type="ECO:0000256" key="1">
    <source>
        <dbReference type="ARBA" id="ARBA00004141"/>
    </source>
</evidence>